<reference evidence="2 3" key="1">
    <citation type="submission" date="2023-04" db="EMBL/GenBank/DDBJ databases">
        <title>Clostridium tannerae sp. nov., isolated from the fecal material of an alpaca.</title>
        <authorList>
            <person name="Miller S."/>
            <person name="Hendry M."/>
            <person name="King J."/>
            <person name="Sankaranarayanan K."/>
            <person name="Lawson P.A."/>
        </authorList>
    </citation>
    <scope>NUCLEOTIDE SEQUENCE [LARGE SCALE GENOMIC DNA]</scope>
    <source>
        <strain evidence="2 3">A1-XYC3</strain>
    </source>
</reference>
<sequence length="68" mass="7821">MTVGSNVKQTLVNLKSAQSTLRIYSIQTQDRKAKNAYREALKITEEVLQDLEKRLKAIQLQEPQYKGN</sequence>
<feature type="coiled-coil region" evidence="1">
    <location>
        <begin position="34"/>
        <end position="61"/>
    </location>
</feature>
<keyword evidence="3" id="KW-1185">Reference proteome</keyword>
<dbReference type="EMBL" id="JARUJP010000003">
    <property type="protein sequence ID" value="MDW8800378.1"/>
    <property type="molecule type" value="Genomic_DNA"/>
</dbReference>
<evidence type="ECO:0000313" key="2">
    <source>
        <dbReference type="EMBL" id="MDW8800378.1"/>
    </source>
</evidence>
<dbReference type="InterPro" id="IPR012452">
    <property type="entry name" value="DUF1657"/>
</dbReference>
<dbReference type="RefSeq" id="WP_261672381.1">
    <property type="nucleotide sequence ID" value="NZ_JARUJP010000003.1"/>
</dbReference>
<dbReference type="Pfam" id="PF07870">
    <property type="entry name" value="DUF1657"/>
    <property type="match status" value="1"/>
</dbReference>
<evidence type="ECO:0000256" key="1">
    <source>
        <dbReference type="SAM" id="Coils"/>
    </source>
</evidence>
<name>A0ABU4JR05_9CLOT</name>
<comment type="caution">
    <text evidence="2">The sequence shown here is derived from an EMBL/GenBank/DDBJ whole genome shotgun (WGS) entry which is preliminary data.</text>
</comment>
<protein>
    <submittedName>
        <fullName evidence="2">DUF1657 domain-containing protein</fullName>
    </submittedName>
</protein>
<accession>A0ABU4JR05</accession>
<organism evidence="2 3">
    <name type="scientific">Clostridium tanneri</name>
    <dbReference type="NCBI Taxonomy" id="3037988"/>
    <lineage>
        <taxon>Bacteria</taxon>
        <taxon>Bacillati</taxon>
        <taxon>Bacillota</taxon>
        <taxon>Clostridia</taxon>
        <taxon>Eubacteriales</taxon>
        <taxon>Clostridiaceae</taxon>
        <taxon>Clostridium</taxon>
    </lineage>
</organism>
<keyword evidence="1" id="KW-0175">Coiled coil</keyword>
<proteinExistence type="predicted"/>
<evidence type="ECO:0000313" key="3">
    <source>
        <dbReference type="Proteomes" id="UP001281656"/>
    </source>
</evidence>
<gene>
    <name evidence="2" type="ORF">P8V03_04335</name>
</gene>
<dbReference type="Proteomes" id="UP001281656">
    <property type="component" value="Unassembled WGS sequence"/>
</dbReference>